<keyword evidence="4" id="KW-0862">Zinc</keyword>
<protein>
    <submittedName>
        <fullName evidence="7">Creatininase</fullName>
    </submittedName>
</protein>
<dbReference type="OrthoDB" id="9801445at2"/>
<dbReference type="EMBL" id="QGNA01000001">
    <property type="protein sequence ID" value="PWS39280.1"/>
    <property type="molecule type" value="Genomic_DNA"/>
</dbReference>
<comment type="caution">
    <text evidence="7">The sequence shown here is derived from an EMBL/GenBank/DDBJ whole genome shotgun (WGS) entry which is preliminary data.</text>
</comment>
<dbReference type="Gene3D" id="3.40.50.10310">
    <property type="entry name" value="Creatininase"/>
    <property type="match status" value="1"/>
</dbReference>
<keyword evidence="3" id="KW-0378">Hydrolase</keyword>
<dbReference type="GO" id="GO:0009231">
    <property type="term" value="P:riboflavin biosynthetic process"/>
    <property type="evidence" value="ECO:0007669"/>
    <property type="project" value="TreeGrafter"/>
</dbReference>
<proteinExistence type="inferred from homology"/>
<dbReference type="InterPro" id="IPR003785">
    <property type="entry name" value="Creatininase/forma_Hydrolase"/>
</dbReference>
<reference evidence="8" key="1">
    <citation type="submission" date="2018-05" db="EMBL/GenBank/DDBJ databases">
        <authorList>
            <person name="Du Z."/>
            <person name="Wang X."/>
        </authorList>
    </citation>
    <scope>NUCLEOTIDE SEQUENCE [LARGE SCALE GENOMIC DNA]</scope>
    <source>
        <strain evidence="8">CQN31</strain>
    </source>
</reference>
<evidence type="ECO:0000256" key="3">
    <source>
        <dbReference type="ARBA" id="ARBA00022801"/>
    </source>
</evidence>
<comment type="similarity">
    <text evidence="5">Belongs to the creatininase superfamily.</text>
</comment>
<comment type="cofactor">
    <cofactor evidence="1">
        <name>Zn(2+)</name>
        <dbReference type="ChEBI" id="CHEBI:29105"/>
    </cofactor>
</comment>
<gene>
    <name evidence="7" type="ORF">DFH01_03095</name>
</gene>
<evidence type="ECO:0000256" key="4">
    <source>
        <dbReference type="ARBA" id="ARBA00022833"/>
    </source>
</evidence>
<feature type="region of interest" description="Disordered" evidence="6">
    <location>
        <begin position="1"/>
        <end position="36"/>
    </location>
</feature>
<accession>A0A317FJV4</accession>
<keyword evidence="8" id="KW-1185">Reference proteome</keyword>
<dbReference type="PANTHER" id="PTHR35005">
    <property type="entry name" value="3-DEHYDRO-SCYLLO-INOSOSE HYDROLASE"/>
    <property type="match status" value="1"/>
</dbReference>
<dbReference type="Proteomes" id="UP000245765">
    <property type="component" value="Unassembled WGS sequence"/>
</dbReference>
<dbReference type="GO" id="GO:0016811">
    <property type="term" value="F:hydrolase activity, acting on carbon-nitrogen (but not peptide) bonds, in linear amides"/>
    <property type="evidence" value="ECO:0007669"/>
    <property type="project" value="TreeGrafter"/>
</dbReference>
<name>A0A317FJV4_9PROT</name>
<feature type="compositionally biased region" description="Basic and acidic residues" evidence="6">
    <location>
        <begin position="1"/>
        <end position="23"/>
    </location>
</feature>
<dbReference type="InterPro" id="IPR024087">
    <property type="entry name" value="Creatininase-like_sf"/>
</dbReference>
<dbReference type="SUPFAM" id="SSF102215">
    <property type="entry name" value="Creatininase"/>
    <property type="match status" value="1"/>
</dbReference>
<dbReference type="AlphaFoldDB" id="A0A317FJV4"/>
<evidence type="ECO:0000313" key="8">
    <source>
        <dbReference type="Proteomes" id="UP000245765"/>
    </source>
</evidence>
<evidence type="ECO:0000256" key="1">
    <source>
        <dbReference type="ARBA" id="ARBA00001947"/>
    </source>
</evidence>
<organism evidence="7 8">
    <name type="scientific">Falsiroseomonas bella</name>
    <dbReference type="NCBI Taxonomy" id="2184016"/>
    <lineage>
        <taxon>Bacteria</taxon>
        <taxon>Pseudomonadati</taxon>
        <taxon>Pseudomonadota</taxon>
        <taxon>Alphaproteobacteria</taxon>
        <taxon>Acetobacterales</taxon>
        <taxon>Roseomonadaceae</taxon>
        <taxon>Falsiroseomonas</taxon>
    </lineage>
</organism>
<evidence type="ECO:0000256" key="2">
    <source>
        <dbReference type="ARBA" id="ARBA00022723"/>
    </source>
</evidence>
<keyword evidence="2" id="KW-0479">Metal-binding</keyword>
<dbReference type="GO" id="GO:0046872">
    <property type="term" value="F:metal ion binding"/>
    <property type="evidence" value="ECO:0007669"/>
    <property type="project" value="UniProtKB-KW"/>
</dbReference>
<sequence length="301" mass="32209">MHGFLRAEARRKQQQEQKQETHAGKLPNSPPPATIPALIRLPGDPRVTKHDEEVAWARLTAAEIQARARPETVVLIPTASIEQHGPHLATGVDMWLASAVAERTARKLQAAGTPALVTPCIWSGLADHHMPFGGTLTLDIHGFAAVVGGIARSVARHGFRRIGLVNGHGGNVEAIFTAAIELTKSLGVPVVGVTYWQAAADRFAAILETQTNVQHACEAETSMVMAVQPDGVRADNIARAVPKRAVPPAPPGFKRHRGFIEMTDTGVLGDPRAASAEKGERLLEAAASRIAEEMARPELWA</sequence>
<evidence type="ECO:0000256" key="5">
    <source>
        <dbReference type="ARBA" id="ARBA00024029"/>
    </source>
</evidence>
<evidence type="ECO:0000256" key="6">
    <source>
        <dbReference type="SAM" id="MobiDB-lite"/>
    </source>
</evidence>
<dbReference type="PANTHER" id="PTHR35005:SF1">
    <property type="entry name" value="2-AMINO-5-FORMYLAMINO-6-RIBOSYLAMINOPYRIMIDIN-4(3H)-ONE 5'-MONOPHOSPHATE DEFORMYLASE"/>
    <property type="match status" value="1"/>
</dbReference>
<dbReference type="Pfam" id="PF02633">
    <property type="entry name" value="Creatininase"/>
    <property type="match status" value="1"/>
</dbReference>
<evidence type="ECO:0000313" key="7">
    <source>
        <dbReference type="EMBL" id="PWS39280.1"/>
    </source>
</evidence>